<accession>A0AAW2EVX2</accession>
<organism evidence="2 3">
    <name type="scientific">Cardiocondyla obscurior</name>
    <dbReference type="NCBI Taxonomy" id="286306"/>
    <lineage>
        <taxon>Eukaryota</taxon>
        <taxon>Metazoa</taxon>
        <taxon>Ecdysozoa</taxon>
        <taxon>Arthropoda</taxon>
        <taxon>Hexapoda</taxon>
        <taxon>Insecta</taxon>
        <taxon>Pterygota</taxon>
        <taxon>Neoptera</taxon>
        <taxon>Endopterygota</taxon>
        <taxon>Hymenoptera</taxon>
        <taxon>Apocrita</taxon>
        <taxon>Aculeata</taxon>
        <taxon>Formicoidea</taxon>
        <taxon>Formicidae</taxon>
        <taxon>Myrmicinae</taxon>
        <taxon>Cardiocondyla</taxon>
    </lineage>
</organism>
<dbReference type="AlphaFoldDB" id="A0AAW2EVX2"/>
<evidence type="ECO:0000313" key="2">
    <source>
        <dbReference type="EMBL" id="KAL0106027.1"/>
    </source>
</evidence>
<sequence>MVKSPRARYAGTSKAAPSVSHLSGGSCSSGWRCPPPRSARGVPRTSTRRSYLPCPSLLNVREYHRAAEGTCSSSLLVDGWRRRRWWWVT</sequence>
<evidence type="ECO:0000256" key="1">
    <source>
        <dbReference type="SAM" id="MobiDB-lite"/>
    </source>
</evidence>
<dbReference type="Proteomes" id="UP001430953">
    <property type="component" value="Unassembled WGS sequence"/>
</dbReference>
<dbReference type="EMBL" id="JADYXP020000018">
    <property type="protein sequence ID" value="KAL0106027.1"/>
    <property type="molecule type" value="Genomic_DNA"/>
</dbReference>
<reference evidence="2 3" key="1">
    <citation type="submission" date="2023-03" db="EMBL/GenBank/DDBJ databases">
        <title>High recombination rates correlate with genetic variation in Cardiocondyla obscurior ants.</title>
        <authorList>
            <person name="Errbii M."/>
        </authorList>
    </citation>
    <scope>NUCLEOTIDE SEQUENCE [LARGE SCALE GENOMIC DNA]</scope>
    <source>
        <strain evidence="2">Alpha-2009</strain>
        <tissue evidence="2">Whole body</tissue>
    </source>
</reference>
<gene>
    <name evidence="2" type="ORF">PUN28_016031</name>
</gene>
<protein>
    <submittedName>
        <fullName evidence="2">Uncharacterized protein</fullName>
    </submittedName>
</protein>
<comment type="caution">
    <text evidence="2">The sequence shown here is derived from an EMBL/GenBank/DDBJ whole genome shotgun (WGS) entry which is preliminary data.</text>
</comment>
<proteinExistence type="predicted"/>
<feature type="region of interest" description="Disordered" evidence="1">
    <location>
        <begin position="1"/>
        <end position="48"/>
    </location>
</feature>
<keyword evidence="3" id="KW-1185">Reference proteome</keyword>
<dbReference type="PROSITE" id="PS51257">
    <property type="entry name" value="PROKAR_LIPOPROTEIN"/>
    <property type="match status" value="1"/>
</dbReference>
<evidence type="ECO:0000313" key="3">
    <source>
        <dbReference type="Proteomes" id="UP001430953"/>
    </source>
</evidence>
<feature type="compositionally biased region" description="Low complexity" evidence="1">
    <location>
        <begin position="18"/>
        <end position="30"/>
    </location>
</feature>
<name>A0AAW2EVX2_9HYME</name>